<evidence type="ECO:0000256" key="3">
    <source>
        <dbReference type="ARBA" id="ARBA00022692"/>
    </source>
</evidence>
<feature type="transmembrane region" description="Helical" evidence="8">
    <location>
        <begin position="65"/>
        <end position="85"/>
    </location>
</feature>
<keyword evidence="5 8" id="KW-1133">Transmembrane helix</keyword>
<evidence type="ECO:0000313" key="11">
    <source>
        <dbReference type="Proteomes" id="UP001500063"/>
    </source>
</evidence>
<comment type="subcellular location">
    <subcellularLocation>
        <location evidence="1">Membrane</location>
        <topology evidence="1">Multi-pass membrane protein</topology>
    </subcellularLocation>
</comment>
<gene>
    <name evidence="10" type="ORF">GCM10010319_15290</name>
</gene>
<accession>A0ABN0WK56</accession>
<proteinExistence type="predicted"/>
<dbReference type="Gene3D" id="1.20.1740.10">
    <property type="entry name" value="Amino acid/polyamine transporter I"/>
    <property type="match status" value="1"/>
</dbReference>
<sequence>MGTGTKETARAAGPGAADPAGPHSGSGALRAALSSRQISMIALGGVIGTGLFLGSGQAISLAGPAVVLAYAAAAVVALVVTYALAEMTAAHPRAGGFGALAHIHLGPLAGFVQRWIYWIAQVINIGSEAVAAGMYTRMWWPGLPLWIPVAVFSLAMVGVNVLSVAFFGTFEYWFAMIKVGALVVLLSLGAVAIVFGLPGQAAVGTSALVGHGGLAPNGLTGLWLATTMASFSYIGTEALSLTAAESSDPVRDIPRAARMTVFRLTAFSVLGIAVVVMIVPWTEAGGDRGVVQSPFVRLFGSAGLPAAATIMNLIVLVAALSAMNTNLFATARTLYSLGSDGWAPARLTRLSKRGTPVGALLLSAVGALGAILVSVVSPDRVFAIMIAVALFSALVTWLVILATHVAFRRGRAADAPALPIRLSGAPWTTLAAAAFVVAVLVTMAFTPYFRVGLLAGGPLLALVTAAYFAVRARTARTARRTLAAD</sequence>
<dbReference type="Pfam" id="PF00324">
    <property type="entry name" value="AA_permease"/>
    <property type="match status" value="1"/>
</dbReference>
<keyword evidence="11" id="KW-1185">Reference proteome</keyword>
<keyword evidence="3 8" id="KW-0812">Transmembrane</keyword>
<feature type="transmembrane region" description="Helical" evidence="8">
    <location>
        <begin position="221"/>
        <end position="241"/>
    </location>
</feature>
<evidence type="ECO:0000256" key="4">
    <source>
        <dbReference type="ARBA" id="ARBA00022970"/>
    </source>
</evidence>
<dbReference type="EMBL" id="BAAABW010000008">
    <property type="protein sequence ID" value="GAA0340178.1"/>
    <property type="molecule type" value="Genomic_DNA"/>
</dbReference>
<keyword evidence="2" id="KW-0813">Transport</keyword>
<comment type="caution">
    <text evidence="10">The sequence shown here is derived from an EMBL/GenBank/DDBJ whole genome shotgun (WGS) entry which is preliminary data.</text>
</comment>
<feature type="region of interest" description="Disordered" evidence="7">
    <location>
        <begin position="1"/>
        <end position="24"/>
    </location>
</feature>
<feature type="transmembrane region" description="Helical" evidence="8">
    <location>
        <begin position="97"/>
        <end position="117"/>
    </location>
</feature>
<feature type="transmembrane region" description="Helical" evidence="8">
    <location>
        <begin position="145"/>
        <end position="167"/>
    </location>
</feature>
<evidence type="ECO:0000259" key="9">
    <source>
        <dbReference type="Pfam" id="PF00324"/>
    </source>
</evidence>
<evidence type="ECO:0000256" key="2">
    <source>
        <dbReference type="ARBA" id="ARBA00022448"/>
    </source>
</evidence>
<feature type="transmembrane region" description="Helical" evidence="8">
    <location>
        <begin position="38"/>
        <end position="59"/>
    </location>
</feature>
<dbReference type="PANTHER" id="PTHR43495">
    <property type="entry name" value="GABA PERMEASE"/>
    <property type="match status" value="1"/>
</dbReference>
<feature type="transmembrane region" description="Helical" evidence="8">
    <location>
        <begin position="179"/>
        <end position="201"/>
    </location>
</feature>
<feature type="transmembrane region" description="Helical" evidence="8">
    <location>
        <begin position="357"/>
        <end position="376"/>
    </location>
</feature>
<name>A0ABN0WK56_9ACTN</name>
<reference evidence="10 11" key="1">
    <citation type="journal article" date="2019" name="Int. J. Syst. Evol. Microbiol.">
        <title>The Global Catalogue of Microorganisms (GCM) 10K type strain sequencing project: providing services to taxonomists for standard genome sequencing and annotation.</title>
        <authorList>
            <consortium name="The Broad Institute Genomics Platform"/>
            <consortium name="The Broad Institute Genome Sequencing Center for Infectious Disease"/>
            <person name="Wu L."/>
            <person name="Ma J."/>
        </authorList>
    </citation>
    <scope>NUCLEOTIDE SEQUENCE [LARGE SCALE GENOMIC DNA]</scope>
    <source>
        <strain evidence="10 11">JCM 4565</strain>
    </source>
</reference>
<protein>
    <submittedName>
        <fullName evidence="10">Amino acid permease</fullName>
    </submittedName>
</protein>
<organism evidence="10 11">
    <name type="scientific">Streptomyces blastmyceticus</name>
    <dbReference type="NCBI Taxonomy" id="68180"/>
    <lineage>
        <taxon>Bacteria</taxon>
        <taxon>Bacillati</taxon>
        <taxon>Actinomycetota</taxon>
        <taxon>Actinomycetes</taxon>
        <taxon>Kitasatosporales</taxon>
        <taxon>Streptomycetaceae</taxon>
        <taxon>Streptomyces</taxon>
    </lineage>
</organism>
<dbReference type="PIRSF" id="PIRSF006060">
    <property type="entry name" value="AA_transporter"/>
    <property type="match status" value="1"/>
</dbReference>
<keyword evidence="6 8" id="KW-0472">Membrane</keyword>
<dbReference type="PROSITE" id="PS00218">
    <property type="entry name" value="AMINO_ACID_PERMEASE_1"/>
    <property type="match status" value="1"/>
</dbReference>
<feature type="transmembrane region" description="Helical" evidence="8">
    <location>
        <begin position="451"/>
        <end position="470"/>
    </location>
</feature>
<evidence type="ECO:0000256" key="8">
    <source>
        <dbReference type="SAM" id="Phobius"/>
    </source>
</evidence>
<dbReference type="RefSeq" id="WP_344117058.1">
    <property type="nucleotide sequence ID" value="NZ_BAAABW010000008.1"/>
</dbReference>
<evidence type="ECO:0000256" key="7">
    <source>
        <dbReference type="SAM" id="MobiDB-lite"/>
    </source>
</evidence>
<dbReference type="InterPro" id="IPR004841">
    <property type="entry name" value="AA-permease/SLC12A_dom"/>
</dbReference>
<evidence type="ECO:0000313" key="10">
    <source>
        <dbReference type="EMBL" id="GAA0340178.1"/>
    </source>
</evidence>
<dbReference type="Proteomes" id="UP001500063">
    <property type="component" value="Unassembled WGS sequence"/>
</dbReference>
<feature type="transmembrane region" description="Helical" evidence="8">
    <location>
        <begin position="302"/>
        <end position="322"/>
    </location>
</feature>
<evidence type="ECO:0000256" key="5">
    <source>
        <dbReference type="ARBA" id="ARBA00022989"/>
    </source>
</evidence>
<feature type="domain" description="Amino acid permease/ SLC12A" evidence="9">
    <location>
        <begin position="38"/>
        <end position="451"/>
    </location>
</feature>
<feature type="compositionally biased region" description="Low complexity" evidence="7">
    <location>
        <begin position="10"/>
        <end position="24"/>
    </location>
</feature>
<keyword evidence="4" id="KW-0029">Amino-acid transport</keyword>
<evidence type="ECO:0000256" key="6">
    <source>
        <dbReference type="ARBA" id="ARBA00023136"/>
    </source>
</evidence>
<feature type="transmembrane region" description="Helical" evidence="8">
    <location>
        <begin position="261"/>
        <end position="282"/>
    </location>
</feature>
<dbReference type="PANTHER" id="PTHR43495:SF5">
    <property type="entry name" value="GAMMA-AMINOBUTYRIC ACID PERMEASE"/>
    <property type="match status" value="1"/>
</dbReference>
<evidence type="ECO:0000256" key="1">
    <source>
        <dbReference type="ARBA" id="ARBA00004141"/>
    </source>
</evidence>
<dbReference type="InterPro" id="IPR004840">
    <property type="entry name" value="Amino_acid_permease_CS"/>
</dbReference>
<feature type="transmembrane region" description="Helical" evidence="8">
    <location>
        <begin position="427"/>
        <end position="445"/>
    </location>
</feature>
<feature type="transmembrane region" description="Helical" evidence="8">
    <location>
        <begin position="382"/>
        <end position="407"/>
    </location>
</feature>